<evidence type="ECO:0000256" key="1">
    <source>
        <dbReference type="SAM" id="MobiDB-lite"/>
    </source>
</evidence>
<dbReference type="PANTHER" id="PTHR42783">
    <property type="entry name" value="GLUTAMATE SYNTHASE [NADPH] SMALL CHAIN"/>
    <property type="match status" value="1"/>
</dbReference>
<dbReference type="AlphaFoldDB" id="A0A1R3XAQ3"/>
<dbReference type="EMBL" id="FTPS01000002">
    <property type="protein sequence ID" value="SIT86609.1"/>
    <property type="molecule type" value="Genomic_DNA"/>
</dbReference>
<dbReference type="Gene3D" id="3.30.70.20">
    <property type="match status" value="2"/>
</dbReference>
<evidence type="ECO:0000313" key="4">
    <source>
        <dbReference type="Proteomes" id="UP000192455"/>
    </source>
</evidence>
<dbReference type="RefSeq" id="WP_076650228.1">
    <property type="nucleotide sequence ID" value="NZ_FTPS01000002.1"/>
</dbReference>
<dbReference type="Proteomes" id="UP000192455">
    <property type="component" value="Unassembled WGS sequence"/>
</dbReference>
<proteinExistence type="predicted"/>
<dbReference type="SUPFAM" id="SSF54862">
    <property type="entry name" value="4Fe-4S ferredoxins"/>
    <property type="match status" value="1"/>
</dbReference>
<reference evidence="3 4" key="1">
    <citation type="submission" date="2017-01" db="EMBL/GenBank/DDBJ databases">
        <authorList>
            <person name="Mah S.A."/>
            <person name="Swanson W.J."/>
            <person name="Moy G.W."/>
            <person name="Vacquier V.D."/>
        </authorList>
    </citation>
    <scope>NUCLEOTIDE SEQUENCE [LARGE SCALE GENOMIC DNA]</scope>
    <source>
        <strain evidence="3 4">DSM 21219</strain>
    </source>
</reference>
<dbReference type="STRING" id="515897.SAMN05421849_2341"/>
<evidence type="ECO:0000259" key="2">
    <source>
        <dbReference type="PROSITE" id="PS51379"/>
    </source>
</evidence>
<gene>
    <name evidence="3" type="ORF">SAMN05421849_2341</name>
</gene>
<protein>
    <submittedName>
        <fullName evidence="3">Prokaryotic molybdopterin-containing oxidoreductase family, iron-sulfur binding subunit</fullName>
    </submittedName>
</protein>
<accession>A0A1R3XAQ3</accession>
<dbReference type="InterPro" id="IPR017896">
    <property type="entry name" value="4Fe4S_Fe-S-bd"/>
</dbReference>
<dbReference type="Pfam" id="PF13247">
    <property type="entry name" value="Fer4_11"/>
    <property type="match status" value="1"/>
</dbReference>
<dbReference type="InterPro" id="IPR006311">
    <property type="entry name" value="TAT_signal"/>
</dbReference>
<organism evidence="3 4">
    <name type="scientific">Pontibaca methylaminivorans</name>
    <dbReference type="NCBI Taxonomy" id="515897"/>
    <lineage>
        <taxon>Bacteria</taxon>
        <taxon>Pseudomonadati</taxon>
        <taxon>Pseudomonadota</taxon>
        <taxon>Alphaproteobacteria</taxon>
        <taxon>Rhodobacterales</taxon>
        <taxon>Roseobacteraceae</taxon>
        <taxon>Pontibaca</taxon>
    </lineage>
</organism>
<feature type="region of interest" description="Disordered" evidence="1">
    <location>
        <begin position="460"/>
        <end position="497"/>
    </location>
</feature>
<dbReference type="PANTHER" id="PTHR42783:SF3">
    <property type="entry name" value="GLUTAMATE SYNTHASE [NADPH] SMALL CHAIN-RELATED"/>
    <property type="match status" value="1"/>
</dbReference>
<feature type="domain" description="4Fe-4S ferredoxin-type" evidence="2">
    <location>
        <begin position="664"/>
        <end position="694"/>
    </location>
</feature>
<dbReference type="CDD" id="cd10551">
    <property type="entry name" value="PsrB"/>
    <property type="match status" value="1"/>
</dbReference>
<dbReference type="SUPFAM" id="SSF50692">
    <property type="entry name" value="ADC-like"/>
    <property type="match status" value="1"/>
</dbReference>
<dbReference type="PROSITE" id="PS51379">
    <property type="entry name" value="4FE4S_FER_2"/>
    <property type="match status" value="1"/>
</dbReference>
<feature type="compositionally biased region" description="Pro residues" evidence="1">
    <location>
        <begin position="471"/>
        <end position="485"/>
    </location>
</feature>
<dbReference type="InterPro" id="IPR009010">
    <property type="entry name" value="Asp_de-COase-like_dom_sf"/>
</dbReference>
<feature type="region of interest" description="Disordered" evidence="1">
    <location>
        <begin position="895"/>
        <end position="926"/>
    </location>
</feature>
<sequence>MSGGVTRRGALRLFSAGAAALIARSRPAGGASLPYRAMPEGLVPGRPVFFATSLPLGGAGRGVLVETHEGRPTKIHGNPDHPASGGASDVFAEAAVLDLFDPHRSRAPRRDGIPAGWPALEAALAGAGRGQQGGLALLTGPVGSPTLARQLRAVPGAVGAEWFMSQPLRPALADARAQFWPDFPGSGMVVSLGADPLGPGPAQLALARAWTMARRAGMRSACFEAQPTLTGAASDRRFAVRPSVLAQVAAALAGDAVPKADLPQETQAIARSLHEAGGLVLPGPDLPAQAQAQVAALNERLGSRLRRLRPFWDWPGLDPGSVDDLVAAMERGDIRGLIVIGCNPVYEYGPGFAELMRSLPESFHFGTQIDETAEAARWHGPLHHPLEDWSDLRAVEGTIGLQQPVIAPLHDSRSAHQVLGMVAGDPPGDALGAVQATWRARWEAEFDERWPQALHDGVVGGTGPEQIASPVTPPVTPAAPPPAATGPPARGDGDSGLEVALLPSPTLWDGSFAGNAWLQECPDPFSKQVWGNAIRLAPSDAARLDIKTGDAVELAGRRRVTGPALVSDLQAAGSVGLHRGHGREAAGPIGTGIGFRATGLGPRAELRRADAPVTLLRMQSDFDQQGRDFAQVVPARQGRAESVGDIPASLYPDRPGAEDPARAWGMVIDTDACIGCNACVIACQAENNIPVVGAAEVARGRRMHWLRIDRYEAPEGAPEGAQLFQPVPCMHCEKAPCEPVCPVAASVHDSEGLNLQVYNRCIGTRFCQANCPYKVRRFNFFDYAGGQTVEEQGSDLLAALRNPDVSVRARGVMEKCTYCVQRISAARINARKEQRAIRDGEVVTACQAACPTGAISFGDLLDPGSRVRRQRQDPRHYALLGHLGTRPRTTYLARVIPPHDEAPESQPDPETDLQADPQPDPGEEPT</sequence>
<evidence type="ECO:0000313" key="3">
    <source>
        <dbReference type="EMBL" id="SIT86609.1"/>
    </source>
</evidence>
<dbReference type="SUPFAM" id="SSF53706">
    <property type="entry name" value="Formate dehydrogenase/DMSO reductase, domains 1-3"/>
    <property type="match status" value="1"/>
</dbReference>
<name>A0A1R3XAQ3_9RHOB</name>
<keyword evidence="4" id="KW-1185">Reference proteome</keyword>
<dbReference type="Pfam" id="PF00037">
    <property type="entry name" value="Fer4"/>
    <property type="match status" value="1"/>
</dbReference>
<dbReference type="Gene3D" id="2.40.40.20">
    <property type="match status" value="1"/>
</dbReference>
<dbReference type="PROSITE" id="PS51318">
    <property type="entry name" value="TAT"/>
    <property type="match status" value="1"/>
</dbReference>